<sequence length="66" mass="7487">FYLSCFVVANAIYNINRFYLQELGNVVVGILLLRIRGLIAGDDGVSFDMVLYTHVRHEVILRGLDT</sequence>
<protein>
    <submittedName>
        <fullName evidence="1">Uncharacterized protein</fullName>
    </submittedName>
</protein>
<dbReference type="EMBL" id="UINC01205721">
    <property type="protein sequence ID" value="SVE27017.1"/>
    <property type="molecule type" value="Genomic_DNA"/>
</dbReference>
<dbReference type="AlphaFoldDB" id="A0A383C3M0"/>
<name>A0A383C3M0_9ZZZZ</name>
<gene>
    <name evidence="1" type="ORF">METZ01_LOCUS479871</name>
</gene>
<feature type="non-terminal residue" evidence="1">
    <location>
        <position position="1"/>
    </location>
</feature>
<evidence type="ECO:0000313" key="1">
    <source>
        <dbReference type="EMBL" id="SVE27017.1"/>
    </source>
</evidence>
<accession>A0A383C3M0</accession>
<proteinExistence type="predicted"/>
<reference evidence="1" key="1">
    <citation type="submission" date="2018-05" db="EMBL/GenBank/DDBJ databases">
        <authorList>
            <person name="Lanie J.A."/>
            <person name="Ng W.-L."/>
            <person name="Kazmierczak K.M."/>
            <person name="Andrzejewski T.M."/>
            <person name="Davidsen T.M."/>
            <person name="Wayne K.J."/>
            <person name="Tettelin H."/>
            <person name="Glass J.I."/>
            <person name="Rusch D."/>
            <person name="Podicherti R."/>
            <person name="Tsui H.-C.T."/>
            <person name="Winkler M.E."/>
        </authorList>
    </citation>
    <scope>NUCLEOTIDE SEQUENCE</scope>
</reference>
<organism evidence="1">
    <name type="scientific">marine metagenome</name>
    <dbReference type="NCBI Taxonomy" id="408172"/>
    <lineage>
        <taxon>unclassified sequences</taxon>
        <taxon>metagenomes</taxon>
        <taxon>ecological metagenomes</taxon>
    </lineage>
</organism>